<evidence type="ECO:0000256" key="1">
    <source>
        <dbReference type="SAM" id="MobiDB-lite"/>
    </source>
</evidence>
<dbReference type="EMBL" id="LFMI01000185">
    <property type="protein sequence ID" value="OTA01235.1"/>
    <property type="molecule type" value="Genomic_DNA"/>
</dbReference>
<dbReference type="AlphaFoldDB" id="A0A2H2ZKK2"/>
<evidence type="ECO:0000313" key="2">
    <source>
        <dbReference type="EMBL" id="OTA01235.1"/>
    </source>
</evidence>
<organism evidence="2 3">
    <name type="scientific">Trichoderma parareesei</name>
    <name type="common">Filamentous fungus</name>
    <dbReference type="NCBI Taxonomy" id="858221"/>
    <lineage>
        <taxon>Eukaryota</taxon>
        <taxon>Fungi</taxon>
        <taxon>Dikarya</taxon>
        <taxon>Ascomycota</taxon>
        <taxon>Pezizomycotina</taxon>
        <taxon>Sordariomycetes</taxon>
        <taxon>Hypocreomycetidae</taxon>
        <taxon>Hypocreales</taxon>
        <taxon>Hypocreaceae</taxon>
        <taxon>Trichoderma</taxon>
    </lineage>
</organism>
<feature type="region of interest" description="Disordered" evidence="1">
    <location>
        <begin position="1"/>
        <end position="45"/>
    </location>
</feature>
<keyword evidence="3" id="KW-1185">Reference proteome</keyword>
<proteinExistence type="predicted"/>
<gene>
    <name evidence="2" type="ORF">A9Z42_0015660</name>
</gene>
<feature type="compositionally biased region" description="Low complexity" evidence="1">
    <location>
        <begin position="13"/>
        <end position="25"/>
    </location>
</feature>
<reference evidence="2 3" key="1">
    <citation type="journal article" date="2015" name="Genome Announc.">
        <title>Genome sequence and annotation of Trichoderma parareesei, the ancestor of the cellulase producer Trichoderma reesei.</title>
        <authorList>
            <person name="Yang D."/>
            <person name="Pomraning K."/>
            <person name="Kopchinskiy A."/>
            <person name="Karimi Aghcheh R."/>
            <person name="Atanasova L."/>
            <person name="Chenthamara K."/>
            <person name="Baker S.E."/>
            <person name="Zhang R."/>
            <person name="Shen Q."/>
            <person name="Freitag M."/>
            <person name="Kubicek C.P."/>
            <person name="Druzhinina I.S."/>
        </authorList>
    </citation>
    <scope>NUCLEOTIDE SEQUENCE [LARGE SCALE GENOMIC DNA]</scope>
    <source>
        <strain evidence="2 3">CBS 125925</strain>
    </source>
</reference>
<name>A0A2H2ZKK2_TRIPA</name>
<accession>A0A2H2ZKK2</accession>
<protein>
    <submittedName>
        <fullName evidence="2">Uncharacterized protein</fullName>
    </submittedName>
</protein>
<sequence length="142" mass="14999">MPQAGTPVGSVRSSTATGTGTLLSADPSSQRERGIASVDDSTADDGTKESCLAVVTLAGEMAAVINVQATLHQALQSRRSPPAEPDQLCRTLDPLALGPLQSDGQEKSIIENIVSRRTRNSAIEYEMRLALCNDSNAHIRLV</sequence>
<evidence type="ECO:0000313" key="3">
    <source>
        <dbReference type="Proteomes" id="UP000219286"/>
    </source>
</evidence>
<comment type="caution">
    <text evidence="2">The sequence shown here is derived from an EMBL/GenBank/DDBJ whole genome shotgun (WGS) entry which is preliminary data.</text>
</comment>
<dbReference type="Proteomes" id="UP000219286">
    <property type="component" value="Unassembled WGS sequence"/>
</dbReference>